<dbReference type="RefSeq" id="WP_013462054.1">
    <property type="nucleotide sequence ID" value="NC_014774.1"/>
</dbReference>
<dbReference type="eggNOG" id="COG0719">
    <property type="taxonomic scope" value="Bacteria"/>
</dbReference>
<name>E4UB07_LIBSC</name>
<dbReference type="PANTHER" id="PTHR43575:SF1">
    <property type="entry name" value="PROTEIN ABCI7, CHLOROPLASTIC"/>
    <property type="match status" value="1"/>
</dbReference>
<organism evidence="2 3">
    <name type="scientific">Liberibacter solanacearum (strain CLso-ZC1)</name>
    <dbReference type="NCBI Taxonomy" id="658172"/>
    <lineage>
        <taxon>Bacteria</taxon>
        <taxon>Pseudomonadati</taxon>
        <taxon>Pseudomonadota</taxon>
        <taxon>Alphaproteobacteria</taxon>
        <taxon>Hyphomicrobiales</taxon>
        <taxon>Rhizobiaceae</taxon>
        <taxon>Liberibacter</taxon>
    </lineage>
</organism>
<dbReference type="SUPFAM" id="SSF101960">
    <property type="entry name" value="Stabilizer of iron transporter SufD"/>
    <property type="match status" value="1"/>
</dbReference>
<dbReference type="GO" id="GO:0016226">
    <property type="term" value="P:iron-sulfur cluster assembly"/>
    <property type="evidence" value="ECO:0007669"/>
    <property type="project" value="InterPro"/>
</dbReference>
<dbReference type="PANTHER" id="PTHR43575">
    <property type="entry name" value="PROTEIN ABCI7, CHLOROPLASTIC"/>
    <property type="match status" value="1"/>
</dbReference>
<reference evidence="3" key="1">
    <citation type="submission" date="2010-11" db="EMBL/GenBank/DDBJ databases">
        <title>Complete genome sequence of Candidatus Liberibacter solanacearum CLso-ZC1.</title>
        <authorList>
            <person name="Lin H."/>
            <person name="Doddapaneni H.V."/>
            <person name="Lou B."/>
            <person name="Civerolo E.L."/>
            <person name="Chen C."/>
            <person name="Duan Y."/>
            <person name="Zhou L."/>
            <person name="Glynn J."/>
        </authorList>
    </citation>
    <scope>NUCLEOTIDE SEQUENCE [LARGE SCALE GENOMIC DNA]</scope>
    <source>
        <strain evidence="3">CLso-ZC1</strain>
    </source>
</reference>
<dbReference type="InterPro" id="IPR055346">
    <property type="entry name" value="Fe-S_cluster_assembly_SufBD"/>
</dbReference>
<protein>
    <submittedName>
        <fullName evidence="2">Putative iron-sulfur cluster assembly protein</fullName>
    </submittedName>
</protein>
<dbReference type="AlphaFoldDB" id="E4UB07"/>
<accession>E4UB07</accession>
<dbReference type="STRING" id="658172.CKC_03245"/>
<gene>
    <name evidence="2" type="ordered locus">CKC_03245</name>
</gene>
<evidence type="ECO:0000313" key="3">
    <source>
        <dbReference type="Proteomes" id="UP000007038"/>
    </source>
</evidence>
<dbReference type="EMBL" id="CP002371">
    <property type="protein sequence ID" value="ADR52398.1"/>
    <property type="molecule type" value="Genomic_DNA"/>
</dbReference>
<dbReference type="KEGG" id="lso:CKC_03245"/>
<dbReference type="HOGENOM" id="CLU_959084_0_0_5"/>
<reference key="2">
    <citation type="submission" date="2010-11" db="EMBL/GenBank/DDBJ databases">
        <authorList>
            <person name="Lin H."/>
            <person name="Doddapaneni H.V."/>
            <person name="Lou B."/>
            <person name="Civerolo E.L."/>
            <person name="Chen C."/>
            <person name="Duan Y."/>
            <person name="Zhou L."/>
            <person name="Glynn J."/>
        </authorList>
    </citation>
    <scope>NUCLEOTIDE SEQUENCE</scope>
    <source>
        <strain>CLso-ZC1</strain>
    </source>
</reference>
<reference evidence="2 3" key="3">
    <citation type="journal article" date="2011" name="PLoS ONE">
        <title>The Complete Genome Sequence of 'Candidatus Liberibacter solanacearum', the Bacterium Associated with Potato Zebra Chip Disease.</title>
        <authorList>
            <person name="Lin H."/>
            <person name="Lou B."/>
            <person name="Glynn J.M."/>
            <person name="Doddapaneni H."/>
            <person name="Civerolo E.L."/>
            <person name="Chen C."/>
            <person name="Duan Y."/>
            <person name="Zhou L."/>
            <person name="Vahling C.M."/>
        </authorList>
    </citation>
    <scope>NUCLEOTIDE SEQUENCE [LARGE SCALE GENOMIC DNA]</scope>
    <source>
        <strain evidence="2 3">CLso-ZC1</strain>
    </source>
</reference>
<feature type="domain" description="SUF system FeS cluster assembly SufBD core" evidence="1">
    <location>
        <begin position="30"/>
        <end position="255"/>
    </location>
</feature>
<dbReference type="InterPro" id="IPR037284">
    <property type="entry name" value="SUF_FeS_clus_asmbl_SufBD_sf"/>
</dbReference>
<dbReference type="Proteomes" id="UP000007038">
    <property type="component" value="Chromosome"/>
</dbReference>
<dbReference type="Pfam" id="PF01458">
    <property type="entry name" value="SUFBD_core"/>
    <property type="match status" value="1"/>
</dbReference>
<evidence type="ECO:0000259" key="1">
    <source>
        <dbReference type="Pfam" id="PF01458"/>
    </source>
</evidence>
<dbReference type="InterPro" id="IPR000825">
    <property type="entry name" value="SUF_FeS_clus_asmbl_SufBD_core"/>
</dbReference>
<evidence type="ECO:0000313" key="2">
    <source>
        <dbReference type="EMBL" id="ADR52398.1"/>
    </source>
</evidence>
<dbReference type="NCBIfam" id="TIGR01981">
    <property type="entry name" value="sufD"/>
    <property type="match status" value="1"/>
</dbReference>
<dbReference type="GeneID" id="96886136"/>
<proteinExistence type="predicted"/>
<sequence>MVQDGYKVVIPDECQLDVPLELQSVQRGEQRHLRYPISFGVNSKATIIERYTSLTNQPSLVSSIADIKVGKGADITWIIVLDQDVEDTHLGQLRVVLEQNALLKVFFINMGQGLSRRELSIDVEGEESRFMLRGINLLKGQTHGDLSMFLRHKVPNTSSTSIVRSIVLEKSTGIFQGAVCVSPESQGSNATMASNTLLFSNEGNFFVKPELEIFADDVQCGHGATVSNINQDHLYYLMTRNIPKNEAYSMLSHAFISEVISDLNDEVLQISIEKLLSSWMDKNNKLYSTI</sequence>
<dbReference type="InterPro" id="IPR011542">
    <property type="entry name" value="SUF_FeS_clus_asmbl_SufD"/>
</dbReference>